<dbReference type="OrthoDB" id="10483524at2759"/>
<evidence type="ECO:0000313" key="3">
    <source>
        <dbReference type="Proteomes" id="UP000494040"/>
    </source>
</evidence>
<feature type="signal peptide" evidence="1">
    <location>
        <begin position="1"/>
        <end position="20"/>
    </location>
</feature>
<dbReference type="GeneID" id="112126285"/>
<evidence type="ECO:0000256" key="1">
    <source>
        <dbReference type="SAM" id="SignalP"/>
    </source>
</evidence>
<name>A0A8I6SF11_CIMLE</name>
<dbReference type="RefSeq" id="XP_024080840.1">
    <property type="nucleotide sequence ID" value="XM_024225072.1"/>
</dbReference>
<dbReference type="EnsemblMetazoa" id="XM_024225072.1">
    <property type="protein sequence ID" value="XP_024080840.1"/>
    <property type="gene ID" value="LOC112126285"/>
</dbReference>
<accession>A0A8I6SF11</accession>
<reference evidence="2" key="1">
    <citation type="submission" date="2022-01" db="UniProtKB">
        <authorList>
            <consortium name="EnsemblMetazoa"/>
        </authorList>
    </citation>
    <scope>IDENTIFICATION</scope>
</reference>
<protein>
    <submittedName>
        <fullName evidence="2">Uncharacterized protein</fullName>
    </submittedName>
</protein>
<evidence type="ECO:0000313" key="2">
    <source>
        <dbReference type="EnsemblMetazoa" id="XP_024080840.1"/>
    </source>
</evidence>
<organism evidence="2 3">
    <name type="scientific">Cimex lectularius</name>
    <name type="common">Bed bug</name>
    <name type="synonym">Acanthia lectularia</name>
    <dbReference type="NCBI Taxonomy" id="79782"/>
    <lineage>
        <taxon>Eukaryota</taxon>
        <taxon>Metazoa</taxon>
        <taxon>Ecdysozoa</taxon>
        <taxon>Arthropoda</taxon>
        <taxon>Hexapoda</taxon>
        <taxon>Insecta</taxon>
        <taxon>Pterygota</taxon>
        <taxon>Neoptera</taxon>
        <taxon>Paraneoptera</taxon>
        <taxon>Hemiptera</taxon>
        <taxon>Heteroptera</taxon>
        <taxon>Panheteroptera</taxon>
        <taxon>Cimicomorpha</taxon>
        <taxon>Cimicidae</taxon>
        <taxon>Cimex</taxon>
    </lineage>
</organism>
<dbReference type="Proteomes" id="UP000494040">
    <property type="component" value="Unassembled WGS sequence"/>
</dbReference>
<keyword evidence="1" id="KW-0732">Signal</keyword>
<dbReference type="AlphaFoldDB" id="A0A8I6SF11"/>
<dbReference type="KEGG" id="clec:112126285"/>
<proteinExistence type="predicted"/>
<feature type="chain" id="PRO_5035181099" evidence="1">
    <location>
        <begin position="21"/>
        <end position="159"/>
    </location>
</feature>
<sequence length="159" mass="17446">MMTFIALALAAFCALPRSQCADFDLIADLLQASIDKANSFDPGRYNSTREAASVIDTVRKKLGRDLHLLEQGLLSGNEGRMSALIAKVKFSVDAMAGGFEADPASVSDAWLQTTSAVLQVLREIERMLEGHPGWTPSWHYISQFLESFLHDSPRENGDS</sequence>
<keyword evidence="3" id="KW-1185">Reference proteome</keyword>